<comment type="caution">
    <text evidence="3">The sequence shown here is derived from an EMBL/GenBank/DDBJ whole genome shotgun (WGS) entry which is preliminary data.</text>
</comment>
<organism evidence="3 4">
    <name type="scientific">Pontibacter anaerobius</name>
    <dbReference type="NCBI Taxonomy" id="2993940"/>
    <lineage>
        <taxon>Bacteria</taxon>
        <taxon>Pseudomonadati</taxon>
        <taxon>Bacteroidota</taxon>
        <taxon>Cytophagia</taxon>
        <taxon>Cytophagales</taxon>
        <taxon>Hymenobacteraceae</taxon>
        <taxon>Pontibacter</taxon>
    </lineage>
</organism>
<accession>A0ABT3RB64</accession>
<dbReference type="EMBL" id="JAPFQO010000001">
    <property type="protein sequence ID" value="MCX2738628.1"/>
    <property type="molecule type" value="Genomic_DNA"/>
</dbReference>
<dbReference type="Gene3D" id="2.60.40.10">
    <property type="entry name" value="Immunoglobulins"/>
    <property type="match status" value="1"/>
</dbReference>
<feature type="domain" description="Secretion system C-terminal sorting" evidence="2">
    <location>
        <begin position="434"/>
        <end position="509"/>
    </location>
</feature>
<keyword evidence="1" id="KW-0732">Signal</keyword>
<dbReference type="RefSeq" id="WP_266050682.1">
    <property type="nucleotide sequence ID" value="NZ_JAPFQO010000001.1"/>
</dbReference>
<keyword evidence="4" id="KW-1185">Reference proteome</keyword>
<feature type="chain" id="PRO_5045996619" evidence="1">
    <location>
        <begin position="22"/>
        <end position="510"/>
    </location>
</feature>
<sequence length="510" mass="55671">MKRHILFIVLIIFASTTWAQAQRPEPTGGCVQESETECYTFEYFGAMQLEEDLMQVQFGLQVNCDELAYIAFELPEGSEAAGPASIYHENATDYIVRNGEASEQGPNEVETAFNAIQFNAKQNYSLSGGAIDTFTFNLTMADFEALSTMRVRATLREMAQGNREVITQSEQVVFDLNACSPLTGPGACVVERDAANFAFAGATDNGDGTTTVNLMIQNLAEADVSSVTVQTEATTDEIGVAGLTNGDVYSTQRYHYKVVVNQDEDLITFEAQNTNGYASGASDIFSIVVPTDMYELAPYFLMTVTAGESFETAGLNTISCEDEPITPLPVELMSFEGKATQSGIALEWSTASEDNNERFEVERSQDGKSFAKIAEVAGAGNSATTLNYSYTDKTAGAGLHYYRLKQVDFDGQFEYSKVVAVENRAAAANASMEVYPNPATTNYVHVALQSQSSAQLKIMDRNGRTVYTQDIAPGAQEIQLSIADLNIPKGLYYVHMQDATERQVQKLIVQ</sequence>
<proteinExistence type="predicted"/>
<feature type="signal peptide" evidence="1">
    <location>
        <begin position="1"/>
        <end position="21"/>
    </location>
</feature>
<gene>
    <name evidence="3" type="ORF">OO017_01600</name>
</gene>
<protein>
    <submittedName>
        <fullName evidence="3">T9SS type A sorting domain-containing protein</fullName>
    </submittedName>
</protein>
<evidence type="ECO:0000259" key="2">
    <source>
        <dbReference type="Pfam" id="PF18962"/>
    </source>
</evidence>
<dbReference type="NCBIfam" id="TIGR04183">
    <property type="entry name" value="Por_Secre_tail"/>
    <property type="match status" value="1"/>
</dbReference>
<evidence type="ECO:0000256" key="1">
    <source>
        <dbReference type="SAM" id="SignalP"/>
    </source>
</evidence>
<evidence type="ECO:0000313" key="4">
    <source>
        <dbReference type="Proteomes" id="UP001207228"/>
    </source>
</evidence>
<dbReference type="InterPro" id="IPR026444">
    <property type="entry name" value="Secre_tail"/>
</dbReference>
<dbReference type="Proteomes" id="UP001207228">
    <property type="component" value="Unassembled WGS sequence"/>
</dbReference>
<dbReference type="Pfam" id="PF18962">
    <property type="entry name" value="Por_Secre_tail"/>
    <property type="match status" value="1"/>
</dbReference>
<reference evidence="3 4" key="1">
    <citation type="submission" date="2022-11" db="EMBL/GenBank/DDBJ databases">
        <title>The characterization of three novel Bacteroidetes species and genomic analysis of their roles in tidal elemental geochemical cycles.</title>
        <authorList>
            <person name="Ma K.-J."/>
        </authorList>
    </citation>
    <scope>NUCLEOTIDE SEQUENCE [LARGE SCALE GENOMIC DNA]</scope>
    <source>
        <strain evidence="3 4">M82</strain>
    </source>
</reference>
<name>A0ABT3RB64_9BACT</name>
<dbReference type="InterPro" id="IPR013783">
    <property type="entry name" value="Ig-like_fold"/>
</dbReference>
<evidence type="ECO:0000313" key="3">
    <source>
        <dbReference type="EMBL" id="MCX2738628.1"/>
    </source>
</evidence>